<evidence type="ECO:0000313" key="1">
    <source>
        <dbReference type="EMBL" id="MCI94109.1"/>
    </source>
</evidence>
<reference evidence="1 2" key="1">
    <citation type="journal article" date="2018" name="Front. Plant Sci.">
        <title>Red Clover (Trifolium pratense) and Zigzag Clover (T. medium) - A Picture of Genomic Similarities and Differences.</title>
        <authorList>
            <person name="Dluhosova J."/>
            <person name="Istvanek J."/>
            <person name="Nedelnik J."/>
            <person name="Repkova J."/>
        </authorList>
    </citation>
    <scope>NUCLEOTIDE SEQUENCE [LARGE SCALE GENOMIC DNA]</scope>
    <source>
        <strain evidence="2">cv. 10/8</strain>
        <tissue evidence="1">Leaf</tissue>
    </source>
</reference>
<sequence>IIVLIDGSGILTWMLAIPFVVLISF</sequence>
<name>A0A392W2X3_9FABA</name>
<comment type="caution">
    <text evidence="1">The sequence shown here is derived from an EMBL/GenBank/DDBJ whole genome shotgun (WGS) entry which is preliminary data.</text>
</comment>
<organism evidence="1 2">
    <name type="scientific">Trifolium medium</name>
    <dbReference type="NCBI Taxonomy" id="97028"/>
    <lineage>
        <taxon>Eukaryota</taxon>
        <taxon>Viridiplantae</taxon>
        <taxon>Streptophyta</taxon>
        <taxon>Embryophyta</taxon>
        <taxon>Tracheophyta</taxon>
        <taxon>Spermatophyta</taxon>
        <taxon>Magnoliopsida</taxon>
        <taxon>eudicotyledons</taxon>
        <taxon>Gunneridae</taxon>
        <taxon>Pentapetalae</taxon>
        <taxon>rosids</taxon>
        <taxon>fabids</taxon>
        <taxon>Fabales</taxon>
        <taxon>Fabaceae</taxon>
        <taxon>Papilionoideae</taxon>
        <taxon>50 kb inversion clade</taxon>
        <taxon>NPAAA clade</taxon>
        <taxon>Hologalegina</taxon>
        <taxon>IRL clade</taxon>
        <taxon>Trifolieae</taxon>
        <taxon>Trifolium</taxon>
    </lineage>
</organism>
<keyword evidence="2" id="KW-1185">Reference proteome</keyword>
<accession>A0A392W2X3</accession>
<feature type="non-terminal residue" evidence="1">
    <location>
        <position position="1"/>
    </location>
</feature>
<dbReference type="AlphaFoldDB" id="A0A392W2X3"/>
<protein>
    <submittedName>
        <fullName evidence="1">Uncharacterized protein</fullName>
    </submittedName>
</protein>
<dbReference type="Proteomes" id="UP000265520">
    <property type="component" value="Unassembled WGS sequence"/>
</dbReference>
<proteinExistence type="predicted"/>
<evidence type="ECO:0000313" key="2">
    <source>
        <dbReference type="Proteomes" id="UP000265520"/>
    </source>
</evidence>
<dbReference type="EMBL" id="LXQA011347605">
    <property type="protein sequence ID" value="MCI94109.1"/>
    <property type="molecule type" value="Genomic_DNA"/>
</dbReference>